<dbReference type="Pfam" id="PF23961">
    <property type="entry name" value="Phage_tail_terminator_9"/>
    <property type="match status" value="1"/>
</dbReference>
<proteinExistence type="predicted"/>
<protein>
    <recommendedName>
        <fullName evidence="1">Phage neck terminator protein gp12-like domain-containing protein</fullName>
    </recommendedName>
</protein>
<sequence>MTPEDAILTLVTAAAGGVPVFLSDDAPSVPPPPCIALAVRWVQAGPAETGPVDADGNQLVRDHRDATVELRSVGAAAYRALDKLGLALRHPLHEDRAEALGLAVFHAGPVQRVPRDGNDATPGTTSEPRGALDLGIRYAQTYTDVVGLIETVTGTITTTGGLLPSFTTSFSAKTEATN</sequence>
<feature type="domain" description="Phage neck terminator protein gp12-like" evidence="1">
    <location>
        <begin position="20"/>
        <end position="157"/>
    </location>
</feature>
<dbReference type="AlphaFoldDB" id="A0A2S5GRW2"/>
<evidence type="ECO:0000259" key="1">
    <source>
        <dbReference type="Pfam" id="PF23961"/>
    </source>
</evidence>
<name>A0A2S5GRW2_9BURK</name>
<reference evidence="2 3" key="1">
    <citation type="submission" date="2018-02" db="EMBL/GenBank/DDBJ databases">
        <title>Draft Genome of Achromobacter spanius stain 6.</title>
        <authorList>
            <person name="Gunasekera T.S."/>
            <person name="Radwan O."/>
            <person name="Ruiz O.N."/>
        </authorList>
    </citation>
    <scope>NUCLEOTIDE SEQUENCE [LARGE SCALE GENOMIC DNA]</scope>
    <source>
        <strain evidence="2 3">6</strain>
    </source>
</reference>
<dbReference type="InterPro" id="IPR057087">
    <property type="entry name" value="Gp12-like"/>
</dbReference>
<evidence type="ECO:0000313" key="3">
    <source>
        <dbReference type="Proteomes" id="UP000239990"/>
    </source>
</evidence>
<gene>
    <name evidence="2" type="ORF">C4E15_14680</name>
</gene>
<dbReference type="RefSeq" id="WP_104144209.1">
    <property type="nucleotide sequence ID" value="NZ_PREU01000006.1"/>
</dbReference>
<organism evidence="2 3">
    <name type="scientific">Achromobacter spanius</name>
    <dbReference type="NCBI Taxonomy" id="217203"/>
    <lineage>
        <taxon>Bacteria</taxon>
        <taxon>Pseudomonadati</taxon>
        <taxon>Pseudomonadota</taxon>
        <taxon>Betaproteobacteria</taxon>
        <taxon>Burkholderiales</taxon>
        <taxon>Alcaligenaceae</taxon>
        <taxon>Achromobacter</taxon>
    </lineage>
</organism>
<dbReference type="NCBIfam" id="NF047498">
    <property type="entry name" value="LIC_12616_fam"/>
    <property type="match status" value="1"/>
</dbReference>
<accession>A0A2S5GRW2</accession>
<dbReference type="OrthoDB" id="8656400at2"/>
<evidence type="ECO:0000313" key="2">
    <source>
        <dbReference type="EMBL" id="PPA75581.1"/>
    </source>
</evidence>
<dbReference type="EMBL" id="PREU01000006">
    <property type="protein sequence ID" value="PPA75581.1"/>
    <property type="molecule type" value="Genomic_DNA"/>
</dbReference>
<comment type="caution">
    <text evidence="2">The sequence shown here is derived from an EMBL/GenBank/DDBJ whole genome shotgun (WGS) entry which is preliminary data.</text>
</comment>
<dbReference type="Proteomes" id="UP000239990">
    <property type="component" value="Unassembled WGS sequence"/>
</dbReference>